<keyword evidence="10" id="KW-0223">Dioxygenase</keyword>
<dbReference type="PROSITE" id="PS01359">
    <property type="entry name" value="ZF_PHD_1"/>
    <property type="match status" value="2"/>
</dbReference>
<dbReference type="GO" id="GO:0006355">
    <property type="term" value="P:regulation of DNA-templated transcription"/>
    <property type="evidence" value="ECO:0007669"/>
    <property type="project" value="TreeGrafter"/>
</dbReference>
<dbReference type="CDD" id="cd16874">
    <property type="entry name" value="ARID_KDM5B"/>
    <property type="match status" value="1"/>
</dbReference>
<dbReference type="InterPro" id="IPR004198">
    <property type="entry name" value="Znf_C5HC2"/>
</dbReference>
<reference evidence="21 22" key="1">
    <citation type="submission" date="2018-07" db="EMBL/GenBank/DDBJ databases">
        <title>A high quality draft genome assembly of the barn swallow (H. rustica rustica).</title>
        <authorList>
            <person name="Formenti G."/>
            <person name="Chiara M."/>
            <person name="Poveda L."/>
            <person name="Francoijs K.-J."/>
            <person name="Bonisoli-Alquati A."/>
            <person name="Canova L."/>
            <person name="Gianfranceschi L."/>
            <person name="Horner D.S."/>
            <person name="Saino N."/>
        </authorList>
    </citation>
    <scope>NUCLEOTIDE SEQUENCE [LARGE SCALE GENOMIC DNA]</scope>
    <source>
        <strain evidence="21">Chelidonia</strain>
        <tissue evidence="21">Blood</tissue>
    </source>
</reference>
<keyword evidence="6" id="KW-0677">Repeat</keyword>
<dbReference type="InterPro" id="IPR013083">
    <property type="entry name" value="Znf_RING/FYVE/PHD"/>
</dbReference>
<evidence type="ECO:0000256" key="1">
    <source>
        <dbReference type="ARBA" id="ARBA00001954"/>
    </source>
</evidence>
<comment type="catalytic activity">
    <reaction evidence="14">
        <text>N(6),N(6),N(6)-trimethyl-L-lysyl(4)-[histone H3] + 3 2-oxoglutarate + 3 O2 = L-lysyl(4)-[histone H3] + 3 formaldehyde + 3 succinate + 3 CO2</text>
        <dbReference type="Rhea" id="RHEA:60208"/>
        <dbReference type="Rhea" id="RHEA-COMP:15537"/>
        <dbReference type="Rhea" id="RHEA-COMP:15547"/>
        <dbReference type="ChEBI" id="CHEBI:15379"/>
        <dbReference type="ChEBI" id="CHEBI:16526"/>
        <dbReference type="ChEBI" id="CHEBI:16810"/>
        <dbReference type="ChEBI" id="CHEBI:16842"/>
        <dbReference type="ChEBI" id="CHEBI:29969"/>
        <dbReference type="ChEBI" id="CHEBI:30031"/>
        <dbReference type="ChEBI" id="CHEBI:61961"/>
        <dbReference type="EC" id="1.14.11.67"/>
    </reaction>
</comment>
<dbReference type="STRING" id="333673.A0A3M0JX22"/>
<dbReference type="InterPro" id="IPR013637">
    <property type="entry name" value="Lys_sp_deMease-like_dom"/>
</dbReference>
<dbReference type="PROSITE" id="PS51183">
    <property type="entry name" value="JMJN"/>
    <property type="match status" value="1"/>
</dbReference>
<evidence type="ECO:0000259" key="17">
    <source>
        <dbReference type="PROSITE" id="PS50016"/>
    </source>
</evidence>
<dbReference type="Proteomes" id="UP000269221">
    <property type="component" value="Unassembled WGS sequence"/>
</dbReference>
<dbReference type="EMBL" id="QRBI01000149">
    <property type="protein sequence ID" value="RMB99466.1"/>
    <property type="molecule type" value="Genomic_DNA"/>
</dbReference>
<keyword evidence="11" id="KW-0560">Oxidoreductase</keyword>
<dbReference type="InterPro" id="IPR001965">
    <property type="entry name" value="Znf_PHD"/>
</dbReference>
<evidence type="ECO:0000256" key="13">
    <source>
        <dbReference type="ARBA" id="ARBA00023242"/>
    </source>
</evidence>
<dbReference type="InterPro" id="IPR047981">
    <property type="entry name" value="KDM5B_ARID"/>
</dbReference>
<feature type="region of interest" description="Disordered" evidence="16">
    <location>
        <begin position="1299"/>
        <end position="1322"/>
    </location>
</feature>
<dbReference type="GO" id="GO:0005634">
    <property type="term" value="C:nucleus"/>
    <property type="evidence" value="ECO:0007669"/>
    <property type="project" value="UniProtKB-SubCell"/>
</dbReference>
<keyword evidence="8" id="KW-0862">Zinc</keyword>
<keyword evidence="9" id="KW-0156">Chromatin regulator</keyword>
<feature type="compositionally biased region" description="Basic and acidic residues" evidence="16">
    <location>
        <begin position="175"/>
        <end position="187"/>
    </location>
</feature>
<dbReference type="Pfam" id="PF01388">
    <property type="entry name" value="ARID"/>
    <property type="match status" value="1"/>
</dbReference>
<proteinExistence type="inferred from homology"/>
<evidence type="ECO:0000256" key="6">
    <source>
        <dbReference type="ARBA" id="ARBA00022737"/>
    </source>
</evidence>
<evidence type="ECO:0000256" key="11">
    <source>
        <dbReference type="ARBA" id="ARBA00023002"/>
    </source>
</evidence>
<dbReference type="GO" id="GO:0034647">
    <property type="term" value="F:histone H3K4me/H3K4me2/H3K4me3 demethylase activity"/>
    <property type="evidence" value="ECO:0007669"/>
    <property type="project" value="UniProtKB-EC"/>
</dbReference>
<keyword evidence="7 15" id="KW-0863">Zinc-finger</keyword>
<keyword evidence="22" id="KW-1185">Reference proteome</keyword>
<evidence type="ECO:0000313" key="21">
    <source>
        <dbReference type="EMBL" id="RMB99466.1"/>
    </source>
</evidence>
<evidence type="ECO:0000256" key="14">
    <source>
        <dbReference type="ARBA" id="ARBA00048734"/>
    </source>
</evidence>
<evidence type="ECO:0000256" key="3">
    <source>
        <dbReference type="ARBA" id="ARBA00006801"/>
    </source>
</evidence>
<dbReference type="Gene3D" id="2.60.120.650">
    <property type="entry name" value="Cupin"/>
    <property type="match status" value="1"/>
</dbReference>
<evidence type="ECO:0000256" key="16">
    <source>
        <dbReference type="SAM" id="MobiDB-lite"/>
    </source>
</evidence>
<evidence type="ECO:0000256" key="12">
    <source>
        <dbReference type="ARBA" id="ARBA00023004"/>
    </source>
</evidence>
<accession>A0A3M0JX22</accession>
<dbReference type="GO" id="GO:0000785">
    <property type="term" value="C:chromatin"/>
    <property type="evidence" value="ECO:0007669"/>
    <property type="project" value="TreeGrafter"/>
</dbReference>
<dbReference type="CDD" id="cd15607">
    <property type="entry name" value="PHD2_KDM5B"/>
    <property type="match status" value="1"/>
</dbReference>
<evidence type="ECO:0000259" key="18">
    <source>
        <dbReference type="PROSITE" id="PS51011"/>
    </source>
</evidence>
<evidence type="ECO:0000256" key="15">
    <source>
        <dbReference type="PROSITE-ProRule" id="PRU00146"/>
    </source>
</evidence>
<dbReference type="Pfam" id="PF21323">
    <property type="entry name" value="KDM5_C-hel"/>
    <property type="match status" value="1"/>
</dbReference>
<name>A0A3M0JX22_HIRRU</name>
<dbReference type="Pfam" id="PF02373">
    <property type="entry name" value="JmjC"/>
    <property type="match status" value="1"/>
</dbReference>
<comment type="caution">
    <text evidence="21">The sequence shown here is derived from an EMBL/GenBank/DDBJ whole genome shotgun (WGS) entry which is preliminary data.</text>
</comment>
<protein>
    <recommendedName>
        <fullName evidence="4">[histone H3]-trimethyl-L-lysine(4) demethylase</fullName>
        <ecNumber evidence="4">1.14.11.67</ecNumber>
    </recommendedName>
</protein>
<evidence type="ECO:0000256" key="5">
    <source>
        <dbReference type="ARBA" id="ARBA00022723"/>
    </source>
</evidence>
<dbReference type="SUPFAM" id="SSF57903">
    <property type="entry name" value="FYVE/PHD zinc finger"/>
    <property type="match status" value="2"/>
</dbReference>
<sequence>MAEFLPPPECPVFEPSWEEFADPFAFIHKIRPIAEQTGICKDWQPPFACDVDKLHFTPRIQRLNELEAQTRVKLNFLDQIAKFWELQGCTLKIPHVERKILDLFQLNRLVAEQGGFDVVCKERKWTKIATRMGFAPGKAVGSHIRAHYERILYPYNLFQSGASLLCLQKPDLSSDTKDKEYKPHDIPQRQSVPPSESCPPARRAKRLTPEATNVKTETDPPEARTHNLRRRMGCAPPKSEGDKEMRSVVKLPEKKELSGEPEKDKSKVKSKKPTNAVDLYVCLLCGSGNDEDRLLLCDGCDDSYHTFCLIPPLHDVPKGDWRCPQCLAQECNKPQEAFGFEQAARDYTLRTFGEMADAFKSDYFNMPVHMVPTELVEKEFWRLVSTIEEDVTVEYGADIASKEFGSGFPVRGGKFKVRPEEEEYLDSGWNLNNMPVMEQSVLAHITADICGMKLPWLGEPKTWYGAPGYAAEQLEDVMKKLAPELFESQPDLLHQLVTIMNPNTLMAHGVPVYRTNQCAGEFVITFPRAYHSGFNQGFNFAEAVNFCTVDWLPLGRQCVEHYRLLNRYCVFSHDEMICKMASKADVLDVVVASTVQKDMAIMIEEEKRLREKVDKLGVTDSERVTFELFPDDERQCLKCKTTCFMSAVYCPCKPGLLVCLYHVEDLCSCPTYKYKLGYRYTLEELYPMMNALKMRAESYNEWASNVNEALEAKINNKKSLISFKALIEESEMKKFPDNDLLRHLRLVTQDADKCASVAQQLLNGKRQTRYRSGGGKCQNQLTVNELRLFVRQLYALPCVLSQTPLLKDLLDRVEAFQQQSQKLLSEEMPSAAELQELLDVSFDFDVDLPQLPELRTRLEQARWLEDVQLACSEQGSLTLDDMRRLIDSGVGLAPYPAVEKAMAKLQELLTVSEHWDDKARNLIKARPRQSLSSLAAAVKELQEIPAYLPNGAALKDAVQKAKDWLQEVEALQAGGRVPVLDTLAELVTRGRSIPVHLDYLPRLEALVAEVQAWKECAANTFLCENSPYSLLEVLCPWCDIGMLSLKRKQKKLKEPVPSGKKKSSKLETLSDLERALSESKDTASAMATLGEARLREMEALRALRAANEVKALSGEEDAELKVCLCQKEPAAPMIQCELCRGFFHTGCVPAPGTAPGPRVWLCPHCHRSEKPPLEKILPLLASLQRIRVRLPEGDALRYMIERTVNWQHRAQQMLYSGNLKRVHDKVGSGLLYSRWQALAGQLPETNKFLSLKNSCCVSLSFTLVISTELDELMMEAQLLQVSLPEIQELYQALFTKQSPALQPEQRSPSAATSDKASVQQQP</sequence>
<dbReference type="Gene3D" id="3.30.40.10">
    <property type="entry name" value="Zinc/RING finger domain, C3HC4 (zinc finger)"/>
    <property type="match status" value="1"/>
</dbReference>
<dbReference type="InterPro" id="IPR003349">
    <property type="entry name" value="JmjN"/>
</dbReference>
<dbReference type="SUPFAM" id="SSF51197">
    <property type="entry name" value="Clavaminate synthase-like"/>
    <property type="match status" value="1"/>
</dbReference>
<feature type="domain" description="ARID" evidence="18">
    <location>
        <begin position="70"/>
        <end position="160"/>
    </location>
</feature>
<dbReference type="Pfam" id="PF00628">
    <property type="entry name" value="PHD"/>
    <property type="match status" value="2"/>
</dbReference>
<dbReference type="Gene3D" id="1.10.150.60">
    <property type="entry name" value="ARID DNA-binding domain"/>
    <property type="match status" value="1"/>
</dbReference>
<evidence type="ECO:0000256" key="10">
    <source>
        <dbReference type="ARBA" id="ARBA00022964"/>
    </source>
</evidence>
<keyword evidence="12" id="KW-0408">Iron</keyword>
<dbReference type="InterPro" id="IPR019787">
    <property type="entry name" value="Znf_PHD-finger"/>
</dbReference>
<feature type="domain" description="JmjC" evidence="20">
    <location>
        <begin position="240"/>
        <end position="563"/>
    </location>
</feature>
<feature type="domain" description="PHD-type" evidence="17">
    <location>
        <begin position="279"/>
        <end position="329"/>
    </location>
</feature>
<feature type="compositionally biased region" description="Basic and acidic residues" evidence="16">
    <location>
        <begin position="239"/>
        <end position="267"/>
    </location>
</feature>
<dbReference type="Gene3D" id="2.30.30.1150">
    <property type="match status" value="1"/>
</dbReference>
<comment type="cofactor">
    <cofactor evidence="1">
        <name>Fe(2+)</name>
        <dbReference type="ChEBI" id="CHEBI:29033"/>
    </cofactor>
</comment>
<dbReference type="InterPro" id="IPR036431">
    <property type="entry name" value="ARID_dom_sf"/>
</dbReference>
<dbReference type="InterPro" id="IPR011011">
    <property type="entry name" value="Znf_FYVE_PHD"/>
</dbReference>
<dbReference type="PROSITE" id="PS51011">
    <property type="entry name" value="ARID"/>
    <property type="match status" value="1"/>
</dbReference>
<dbReference type="Pfam" id="PF02375">
    <property type="entry name" value="JmjN"/>
    <property type="match status" value="1"/>
</dbReference>
<dbReference type="SMART" id="SM00501">
    <property type="entry name" value="BRIGHT"/>
    <property type="match status" value="1"/>
</dbReference>
<dbReference type="InterPro" id="IPR003347">
    <property type="entry name" value="JmjC_dom"/>
</dbReference>
<dbReference type="EC" id="1.14.11.67" evidence="4"/>
<feature type="domain" description="JmjN" evidence="19">
    <location>
        <begin position="10"/>
        <end position="51"/>
    </location>
</feature>
<evidence type="ECO:0000259" key="19">
    <source>
        <dbReference type="PROSITE" id="PS51183"/>
    </source>
</evidence>
<feature type="compositionally biased region" description="Basic and acidic residues" evidence="16">
    <location>
        <begin position="216"/>
        <end position="225"/>
    </location>
</feature>
<dbReference type="SMART" id="SM00545">
    <property type="entry name" value="JmjN"/>
    <property type="match status" value="1"/>
</dbReference>
<evidence type="ECO:0000256" key="9">
    <source>
        <dbReference type="ARBA" id="ARBA00022853"/>
    </source>
</evidence>
<comment type="subcellular location">
    <subcellularLocation>
        <location evidence="2">Nucleus</location>
    </subcellularLocation>
</comment>
<dbReference type="InterPro" id="IPR048615">
    <property type="entry name" value="KDM5_C-hel"/>
</dbReference>
<evidence type="ECO:0000256" key="2">
    <source>
        <dbReference type="ARBA" id="ARBA00004123"/>
    </source>
</evidence>
<organism evidence="21 22">
    <name type="scientific">Hirundo rustica rustica</name>
    <dbReference type="NCBI Taxonomy" id="333673"/>
    <lineage>
        <taxon>Eukaryota</taxon>
        <taxon>Metazoa</taxon>
        <taxon>Chordata</taxon>
        <taxon>Craniata</taxon>
        <taxon>Vertebrata</taxon>
        <taxon>Euteleostomi</taxon>
        <taxon>Archelosauria</taxon>
        <taxon>Archosauria</taxon>
        <taxon>Dinosauria</taxon>
        <taxon>Saurischia</taxon>
        <taxon>Theropoda</taxon>
        <taxon>Coelurosauria</taxon>
        <taxon>Aves</taxon>
        <taxon>Neognathae</taxon>
        <taxon>Neoaves</taxon>
        <taxon>Telluraves</taxon>
        <taxon>Australaves</taxon>
        <taxon>Passeriformes</taxon>
        <taxon>Sylvioidea</taxon>
        <taxon>Hirundinidae</taxon>
        <taxon>Hirundo</taxon>
    </lineage>
</organism>
<dbReference type="PANTHER" id="PTHR10694:SF3">
    <property type="entry name" value="LYSINE-SPECIFIC DEMETHYLASE 5B"/>
    <property type="match status" value="1"/>
</dbReference>
<dbReference type="FunFam" id="1.10.150.60:FF:000001">
    <property type="entry name" value="Putative lysine-specific demethylase 5b"/>
    <property type="match status" value="1"/>
</dbReference>
<dbReference type="InterPro" id="IPR001606">
    <property type="entry name" value="ARID_dom"/>
</dbReference>
<dbReference type="InterPro" id="IPR019786">
    <property type="entry name" value="Zinc_finger_PHD-type_CS"/>
</dbReference>
<dbReference type="PANTHER" id="PTHR10694">
    <property type="entry name" value="LYSINE-SPECIFIC DEMETHYLASE"/>
    <property type="match status" value="1"/>
</dbReference>
<dbReference type="InterPro" id="IPR047978">
    <property type="entry name" value="KDM5B_PHD1"/>
</dbReference>
<dbReference type="GO" id="GO:0003677">
    <property type="term" value="F:DNA binding"/>
    <property type="evidence" value="ECO:0007669"/>
    <property type="project" value="InterPro"/>
</dbReference>
<feature type="region of interest" description="Disordered" evidence="16">
    <location>
        <begin position="175"/>
        <end position="270"/>
    </location>
</feature>
<evidence type="ECO:0000256" key="8">
    <source>
        <dbReference type="ARBA" id="ARBA00022833"/>
    </source>
</evidence>
<dbReference type="OrthoDB" id="1678912at2759"/>
<dbReference type="CDD" id="cd15603">
    <property type="entry name" value="PHD1_KDM5B"/>
    <property type="match status" value="1"/>
</dbReference>
<feature type="domain" description="PHD-type" evidence="17">
    <location>
        <begin position="1120"/>
        <end position="1168"/>
    </location>
</feature>
<dbReference type="SMART" id="SM01014">
    <property type="entry name" value="ARID"/>
    <property type="match status" value="1"/>
</dbReference>
<dbReference type="PROSITE" id="PS50016">
    <property type="entry name" value="ZF_PHD_2"/>
    <property type="match status" value="2"/>
</dbReference>
<keyword evidence="13" id="KW-0539">Nucleus</keyword>
<keyword evidence="5" id="KW-0479">Metal-binding</keyword>
<dbReference type="SMART" id="SM00249">
    <property type="entry name" value="PHD"/>
    <property type="match status" value="2"/>
</dbReference>
<evidence type="ECO:0000259" key="20">
    <source>
        <dbReference type="PROSITE" id="PS51184"/>
    </source>
</evidence>
<evidence type="ECO:0000256" key="4">
    <source>
        <dbReference type="ARBA" id="ARBA00012902"/>
    </source>
</evidence>
<dbReference type="PROSITE" id="PS51184">
    <property type="entry name" value="JMJC"/>
    <property type="match status" value="1"/>
</dbReference>
<evidence type="ECO:0000313" key="22">
    <source>
        <dbReference type="Proteomes" id="UP000269221"/>
    </source>
</evidence>
<comment type="similarity">
    <text evidence="3">Belongs to the JARID1 histone demethylase family.</text>
</comment>
<dbReference type="GO" id="GO:0008270">
    <property type="term" value="F:zinc ion binding"/>
    <property type="evidence" value="ECO:0007669"/>
    <property type="project" value="UniProtKB-KW"/>
</dbReference>
<dbReference type="SMART" id="SM00558">
    <property type="entry name" value="JmjC"/>
    <property type="match status" value="1"/>
</dbReference>
<dbReference type="Pfam" id="PF02928">
    <property type="entry name" value="zf-C5HC2"/>
    <property type="match status" value="1"/>
</dbReference>
<gene>
    <name evidence="21" type="ORF">DUI87_24203</name>
</gene>
<dbReference type="Pfam" id="PF08429">
    <property type="entry name" value="PLU-1"/>
    <property type="match status" value="1"/>
</dbReference>
<dbReference type="SUPFAM" id="SSF46774">
    <property type="entry name" value="ARID-like"/>
    <property type="match status" value="1"/>
</dbReference>
<evidence type="ECO:0000256" key="7">
    <source>
        <dbReference type="ARBA" id="ARBA00022771"/>
    </source>
</evidence>